<evidence type="ECO:0000256" key="2">
    <source>
        <dbReference type="ARBA" id="ARBA00010068"/>
    </source>
</evidence>
<dbReference type="InterPro" id="IPR003211">
    <property type="entry name" value="AmiSUreI_transpt"/>
</dbReference>
<feature type="transmembrane region" description="Helical" evidence="8">
    <location>
        <begin position="6"/>
        <end position="24"/>
    </location>
</feature>
<keyword evidence="10" id="KW-1185">Reference proteome</keyword>
<evidence type="ECO:0000256" key="3">
    <source>
        <dbReference type="ARBA" id="ARBA00022448"/>
    </source>
</evidence>
<feature type="transmembrane region" description="Helical" evidence="8">
    <location>
        <begin position="31"/>
        <end position="50"/>
    </location>
</feature>
<keyword evidence="3" id="KW-0813">Transport</keyword>
<evidence type="ECO:0000256" key="6">
    <source>
        <dbReference type="ARBA" id="ARBA00022989"/>
    </source>
</evidence>
<keyword evidence="7 8" id="KW-0472">Membrane</keyword>
<organism evidence="9 10">
    <name type="scientific">Falsibacillus albus</name>
    <dbReference type="NCBI Taxonomy" id="2478915"/>
    <lineage>
        <taxon>Bacteria</taxon>
        <taxon>Bacillati</taxon>
        <taxon>Bacillota</taxon>
        <taxon>Bacilli</taxon>
        <taxon>Bacillales</taxon>
        <taxon>Bacillaceae</taxon>
        <taxon>Falsibacillus</taxon>
    </lineage>
</organism>
<evidence type="ECO:0000256" key="1">
    <source>
        <dbReference type="ARBA" id="ARBA00004651"/>
    </source>
</evidence>
<gene>
    <name evidence="9" type="ORF">D9X91_21685</name>
</gene>
<keyword evidence="6 8" id="KW-1133">Transmembrane helix</keyword>
<evidence type="ECO:0000313" key="10">
    <source>
        <dbReference type="Proteomes" id="UP000276770"/>
    </source>
</evidence>
<evidence type="ECO:0000256" key="8">
    <source>
        <dbReference type="SAM" id="Phobius"/>
    </source>
</evidence>
<sequence>MGVVGLLLSGAVLFLNSLLLLGKADGKSVSVFNLIVGVIQVASPFYLVITSDQSNWALYSNGVIFLFGLTFLYFGLTVYKNLEGNGLGWFSLWVSIVALFYAFVYLIHFHDVVNTLTWIMWGYLWFLFYLLNTGKKKIEVYIGKVALVQSWVTLTLPAMLSLAGVWSNPLVVQIWTWVCAGSIFYFGIHTLRWTLLFKKEAADPNPLLD</sequence>
<feature type="transmembrane region" description="Helical" evidence="8">
    <location>
        <begin position="87"/>
        <end position="109"/>
    </location>
</feature>
<dbReference type="OrthoDB" id="6636366at2"/>
<dbReference type="InterPro" id="IPR038523">
    <property type="entry name" value="AmiSUreI_transpt_sf"/>
</dbReference>
<dbReference type="Gene3D" id="1.25.40.600">
    <property type="match status" value="1"/>
</dbReference>
<dbReference type="AlphaFoldDB" id="A0A3L7JJI1"/>
<feature type="transmembrane region" description="Helical" evidence="8">
    <location>
        <begin position="56"/>
        <end position="75"/>
    </location>
</feature>
<dbReference type="GO" id="GO:0005886">
    <property type="term" value="C:plasma membrane"/>
    <property type="evidence" value="ECO:0007669"/>
    <property type="project" value="UniProtKB-SubCell"/>
</dbReference>
<evidence type="ECO:0000256" key="4">
    <source>
        <dbReference type="ARBA" id="ARBA00022475"/>
    </source>
</evidence>
<feature type="transmembrane region" description="Helical" evidence="8">
    <location>
        <begin position="115"/>
        <end position="133"/>
    </location>
</feature>
<comment type="caution">
    <text evidence="9">The sequence shown here is derived from an EMBL/GenBank/DDBJ whole genome shotgun (WGS) entry which is preliminary data.</text>
</comment>
<evidence type="ECO:0000256" key="5">
    <source>
        <dbReference type="ARBA" id="ARBA00022692"/>
    </source>
</evidence>
<feature type="transmembrane region" description="Helical" evidence="8">
    <location>
        <begin position="172"/>
        <end position="191"/>
    </location>
</feature>
<name>A0A3L7JJI1_9BACI</name>
<evidence type="ECO:0000313" key="9">
    <source>
        <dbReference type="EMBL" id="RLQ90630.1"/>
    </source>
</evidence>
<dbReference type="Pfam" id="PF02293">
    <property type="entry name" value="AmiS_UreI"/>
    <property type="match status" value="1"/>
</dbReference>
<keyword evidence="4" id="KW-1003">Cell membrane</keyword>
<protein>
    <submittedName>
        <fullName evidence="9">Acetamide transporter</fullName>
    </submittedName>
</protein>
<dbReference type="EMBL" id="RCVZ01000028">
    <property type="protein sequence ID" value="RLQ90630.1"/>
    <property type="molecule type" value="Genomic_DNA"/>
</dbReference>
<reference evidence="9 10" key="1">
    <citation type="submission" date="2018-10" db="EMBL/GenBank/DDBJ databases">
        <title>Falsibacillus sp. genome draft.</title>
        <authorList>
            <person name="Shi S."/>
        </authorList>
    </citation>
    <scope>NUCLEOTIDE SEQUENCE [LARGE SCALE GENOMIC DNA]</scope>
    <source>
        <strain evidence="9 10">GY 10110</strain>
    </source>
</reference>
<feature type="transmembrane region" description="Helical" evidence="8">
    <location>
        <begin position="145"/>
        <end position="166"/>
    </location>
</feature>
<evidence type="ECO:0000256" key="7">
    <source>
        <dbReference type="ARBA" id="ARBA00023136"/>
    </source>
</evidence>
<accession>A0A3L7JJI1</accession>
<comment type="similarity">
    <text evidence="2">Belongs to the AmiS/UreI family.</text>
</comment>
<comment type="subcellular location">
    <subcellularLocation>
        <location evidence="1">Cell membrane</location>
        <topology evidence="1">Multi-pass membrane protein</topology>
    </subcellularLocation>
</comment>
<dbReference type="Proteomes" id="UP000276770">
    <property type="component" value="Unassembled WGS sequence"/>
</dbReference>
<proteinExistence type="inferred from homology"/>
<keyword evidence="5 8" id="KW-0812">Transmembrane</keyword>
<dbReference type="RefSeq" id="WP_121682749.1">
    <property type="nucleotide sequence ID" value="NZ_RCVZ01000028.1"/>
</dbReference>